<dbReference type="EMBL" id="CP124756">
    <property type="protein sequence ID" value="WGZ94985.1"/>
    <property type="molecule type" value="Genomic_DNA"/>
</dbReference>
<name>A0AA95HDK3_9GAMM</name>
<comment type="catalytic activity">
    <reaction evidence="5">
        <text>a 2'-deoxyadenosine in DNA + S-adenosyl-L-methionine = an N(6)-methyl-2'-deoxyadenosine in DNA + S-adenosyl-L-homocysteine + H(+)</text>
        <dbReference type="Rhea" id="RHEA:15197"/>
        <dbReference type="Rhea" id="RHEA-COMP:12418"/>
        <dbReference type="Rhea" id="RHEA-COMP:12419"/>
        <dbReference type="ChEBI" id="CHEBI:15378"/>
        <dbReference type="ChEBI" id="CHEBI:57856"/>
        <dbReference type="ChEBI" id="CHEBI:59789"/>
        <dbReference type="ChEBI" id="CHEBI:90615"/>
        <dbReference type="ChEBI" id="CHEBI:90616"/>
        <dbReference type="EC" id="2.1.1.72"/>
    </reaction>
</comment>
<sequence>MNSLQFNQAGKFTHALLNPPYQKIRSDSLHRTLLRQVGIETVNLYSAFVALTLLMMVQGGQVVALIPRSFCNGPYYRPFRELLLKQAAIRHIHLFGSRSKTFKSDGVLQENVIVVLERGSVQGDVTITHSTDGRFADMVTHRHPFSQVVRTDDSEYFIHVPTSSANNEEDMPPALRHSLDEVAIQVSTGPVVDFRLKEYLRNAPEVGTVPLLYPTHFTGEQIVWPKLSKKPNAIQCNVATEKWLYPSGFYCVVRRFSSKEEARRIVASVVYPEAFGGAEKLGFENHLNVFHEAKQGLPKALAYGLAVYLNTTWVDERFRRSSGHTQVNATDLRVMKYPSRQALMALGEWAMCSGALTQGVIDEQVAELGEL</sequence>
<evidence type="ECO:0000256" key="1">
    <source>
        <dbReference type="ARBA" id="ARBA00011900"/>
    </source>
</evidence>
<protein>
    <recommendedName>
        <fullName evidence="1">site-specific DNA-methyltransferase (adenine-specific)</fullName>
        <ecNumber evidence="1">2.1.1.72</ecNumber>
    </recommendedName>
</protein>
<dbReference type="PANTHER" id="PTHR33841:SF1">
    <property type="entry name" value="DNA METHYLTRANSFERASE A"/>
    <property type="match status" value="1"/>
</dbReference>
<dbReference type="InterPro" id="IPR011639">
    <property type="entry name" value="MethylTrfase_TaqI-like_dom"/>
</dbReference>
<keyword evidence="4" id="KW-0949">S-adenosyl-L-methionine</keyword>
<dbReference type="AlphaFoldDB" id="A0AA95HDK3"/>
<evidence type="ECO:0000256" key="2">
    <source>
        <dbReference type="ARBA" id="ARBA00022603"/>
    </source>
</evidence>
<dbReference type="GO" id="GO:0032259">
    <property type="term" value="P:methylation"/>
    <property type="evidence" value="ECO:0007669"/>
    <property type="project" value="UniProtKB-KW"/>
</dbReference>
<keyword evidence="3" id="KW-0808">Transferase</keyword>
<gene>
    <name evidence="7" type="ORF">QJT81_03090</name>
</gene>
<dbReference type="Gene3D" id="3.40.50.150">
    <property type="entry name" value="Vaccinia Virus protein VP39"/>
    <property type="match status" value="1"/>
</dbReference>
<dbReference type="KEGG" id="tput:QJT81_03090"/>
<dbReference type="SUPFAM" id="SSF53335">
    <property type="entry name" value="S-adenosyl-L-methionine-dependent methyltransferases"/>
    <property type="match status" value="1"/>
</dbReference>
<organism evidence="7">
    <name type="scientific">Candidatus Thiothrix putei</name>
    <dbReference type="NCBI Taxonomy" id="3080811"/>
    <lineage>
        <taxon>Bacteria</taxon>
        <taxon>Pseudomonadati</taxon>
        <taxon>Pseudomonadota</taxon>
        <taxon>Gammaproteobacteria</taxon>
        <taxon>Thiotrichales</taxon>
        <taxon>Thiotrichaceae</taxon>
        <taxon>Thiothrix</taxon>
    </lineage>
</organism>
<evidence type="ECO:0000259" key="6">
    <source>
        <dbReference type="Pfam" id="PF07669"/>
    </source>
</evidence>
<dbReference type="Pfam" id="PF07669">
    <property type="entry name" value="Eco57I"/>
    <property type="match status" value="1"/>
</dbReference>
<keyword evidence="2 7" id="KW-0489">Methyltransferase</keyword>
<evidence type="ECO:0000256" key="5">
    <source>
        <dbReference type="ARBA" id="ARBA00047942"/>
    </source>
</evidence>
<reference evidence="7" key="1">
    <citation type="journal article" date="2023" name="Int. J. Mol. Sci.">
        <title>Metagenomics Revealed a New Genus 'Candidatus Thiocaldithrix dubininis' gen. nov., sp. nov. and a New Species 'Candidatus Thiothrix putei' sp. nov. in the Family Thiotrichaceae, Some Members of Which Have Traits of Both Na+- and H+-Motive Energetics.</title>
        <authorList>
            <person name="Ravin N.V."/>
            <person name="Muntyan M.S."/>
            <person name="Smolyakov D.D."/>
            <person name="Rudenko T.S."/>
            <person name="Beletsky A.V."/>
            <person name="Mardanov A.V."/>
            <person name="Grabovich M.Y."/>
        </authorList>
    </citation>
    <scope>NUCLEOTIDE SEQUENCE</scope>
    <source>
        <strain evidence="7">GKL-02</strain>
    </source>
</reference>
<evidence type="ECO:0000256" key="4">
    <source>
        <dbReference type="ARBA" id="ARBA00022691"/>
    </source>
</evidence>
<dbReference type="PANTHER" id="PTHR33841">
    <property type="entry name" value="DNA METHYLTRANSFERASE YEEA-RELATED"/>
    <property type="match status" value="1"/>
</dbReference>
<dbReference type="InterPro" id="IPR050953">
    <property type="entry name" value="N4_N6_ade-DNA_methylase"/>
</dbReference>
<dbReference type="REBASE" id="966920">
    <property type="entry name" value="M.TpuGKL02ORF3090P"/>
</dbReference>
<proteinExistence type="predicted"/>
<dbReference type="GO" id="GO:0006304">
    <property type="term" value="P:DNA modification"/>
    <property type="evidence" value="ECO:0007669"/>
    <property type="project" value="InterPro"/>
</dbReference>
<accession>A0AA95HDK3</accession>
<evidence type="ECO:0000256" key="3">
    <source>
        <dbReference type="ARBA" id="ARBA00022679"/>
    </source>
</evidence>
<evidence type="ECO:0000313" key="7">
    <source>
        <dbReference type="EMBL" id="WGZ94985.1"/>
    </source>
</evidence>
<reference evidence="7" key="2">
    <citation type="submission" date="2023-04" db="EMBL/GenBank/DDBJ databases">
        <authorList>
            <person name="Beletskiy A.V."/>
            <person name="Mardanov A.V."/>
            <person name="Ravin N.V."/>
        </authorList>
    </citation>
    <scope>NUCLEOTIDE SEQUENCE</scope>
    <source>
        <strain evidence="7">GKL-02</strain>
    </source>
</reference>
<dbReference type="Proteomes" id="UP001301326">
    <property type="component" value="Chromosome"/>
</dbReference>
<dbReference type="EC" id="2.1.1.72" evidence="1"/>
<feature type="domain" description="Type II methyltransferase M.TaqI-like" evidence="6">
    <location>
        <begin position="7"/>
        <end position="100"/>
    </location>
</feature>
<dbReference type="InterPro" id="IPR029063">
    <property type="entry name" value="SAM-dependent_MTases_sf"/>
</dbReference>
<dbReference type="GO" id="GO:0009007">
    <property type="term" value="F:site-specific DNA-methyltransferase (adenine-specific) activity"/>
    <property type="evidence" value="ECO:0007669"/>
    <property type="project" value="UniProtKB-EC"/>
</dbReference>